<comment type="caution">
    <text evidence="1">The sequence shown here is derived from an EMBL/GenBank/DDBJ whole genome shotgun (WGS) entry which is preliminary data.</text>
</comment>
<accession>A0ABR1RZ84</accession>
<sequence>MLYANAAKSIFDKERAPLRVLATRDAESERAPTRLIPIQEGRVMVSTRVAACCIIRHLWHRSVPGHVVHGGGALAIQYWRWRCTPLHDAASGDRHIAPGAKGSRYPRQ</sequence>
<protein>
    <submittedName>
        <fullName evidence="1">Uncharacterized protein</fullName>
    </submittedName>
</protein>
<evidence type="ECO:0000313" key="1">
    <source>
        <dbReference type="EMBL" id="KAK8023235.1"/>
    </source>
</evidence>
<keyword evidence="2" id="KW-1185">Reference proteome</keyword>
<name>A0ABR1RZ84_9PEZI</name>
<gene>
    <name evidence="1" type="ORF">PG991_006474</name>
</gene>
<evidence type="ECO:0000313" key="2">
    <source>
        <dbReference type="Proteomes" id="UP001396898"/>
    </source>
</evidence>
<proteinExistence type="predicted"/>
<organism evidence="1 2">
    <name type="scientific">Apiospora marii</name>
    <dbReference type="NCBI Taxonomy" id="335849"/>
    <lineage>
        <taxon>Eukaryota</taxon>
        <taxon>Fungi</taxon>
        <taxon>Dikarya</taxon>
        <taxon>Ascomycota</taxon>
        <taxon>Pezizomycotina</taxon>
        <taxon>Sordariomycetes</taxon>
        <taxon>Xylariomycetidae</taxon>
        <taxon>Amphisphaeriales</taxon>
        <taxon>Apiosporaceae</taxon>
        <taxon>Apiospora</taxon>
    </lineage>
</organism>
<dbReference type="Proteomes" id="UP001396898">
    <property type="component" value="Unassembled WGS sequence"/>
</dbReference>
<dbReference type="EMBL" id="JAQQWI010000008">
    <property type="protein sequence ID" value="KAK8023235.1"/>
    <property type="molecule type" value="Genomic_DNA"/>
</dbReference>
<reference evidence="1 2" key="1">
    <citation type="submission" date="2023-01" db="EMBL/GenBank/DDBJ databases">
        <title>Analysis of 21 Apiospora genomes using comparative genomics revels a genus with tremendous synthesis potential of carbohydrate active enzymes and secondary metabolites.</title>
        <authorList>
            <person name="Sorensen T."/>
        </authorList>
    </citation>
    <scope>NUCLEOTIDE SEQUENCE [LARGE SCALE GENOMIC DNA]</scope>
    <source>
        <strain evidence="1 2">CBS 20057</strain>
    </source>
</reference>